<proteinExistence type="predicted"/>
<evidence type="ECO:0000313" key="3">
    <source>
        <dbReference type="EMBL" id="CAD6335372.1"/>
    </source>
</evidence>
<reference evidence="3" key="1">
    <citation type="submission" date="2020-10" db="EMBL/GenBank/DDBJ databases">
        <authorList>
            <person name="Han B."/>
            <person name="Lu T."/>
            <person name="Zhao Q."/>
            <person name="Huang X."/>
            <person name="Zhao Y."/>
        </authorList>
    </citation>
    <scope>NUCLEOTIDE SEQUENCE</scope>
</reference>
<organism evidence="3 4">
    <name type="scientific">Miscanthus lutarioriparius</name>
    <dbReference type="NCBI Taxonomy" id="422564"/>
    <lineage>
        <taxon>Eukaryota</taxon>
        <taxon>Viridiplantae</taxon>
        <taxon>Streptophyta</taxon>
        <taxon>Embryophyta</taxon>
        <taxon>Tracheophyta</taxon>
        <taxon>Spermatophyta</taxon>
        <taxon>Magnoliopsida</taxon>
        <taxon>Liliopsida</taxon>
        <taxon>Poales</taxon>
        <taxon>Poaceae</taxon>
        <taxon>PACMAD clade</taxon>
        <taxon>Panicoideae</taxon>
        <taxon>Andropogonodae</taxon>
        <taxon>Andropogoneae</taxon>
        <taxon>Saccharinae</taxon>
        <taxon>Miscanthus</taxon>
    </lineage>
</organism>
<keyword evidence="4" id="KW-1185">Reference proteome</keyword>
<dbReference type="InterPro" id="IPR013087">
    <property type="entry name" value="Znf_C2H2_type"/>
</dbReference>
<dbReference type="InterPro" id="IPR032675">
    <property type="entry name" value="LRR_dom_sf"/>
</dbReference>
<name>A0A811RZB0_9POAL</name>
<evidence type="ECO:0000313" key="4">
    <source>
        <dbReference type="Proteomes" id="UP000604825"/>
    </source>
</evidence>
<dbReference type="EMBL" id="CAJGYO010000018">
    <property type="protein sequence ID" value="CAD6335372.1"/>
    <property type="molecule type" value="Genomic_DNA"/>
</dbReference>
<evidence type="ECO:0000259" key="2">
    <source>
        <dbReference type="PROSITE" id="PS00028"/>
    </source>
</evidence>
<sequence>MGRSLAYFDGWFGLGASAVLKAIVKRLRSSSSRGSTTGLTTGLNKIIHIDCSLWQSKRALQKAIAEELQLPQHMMAIFDHHDEADNFDGVEESARGVIPLVTKAIMDNLYNHRFLLVFHNGSGEYIDLSECGVPVIGLLGKRVLWTSRGRFRLHGIQDEDVKKLAGMSDFAISADLSSDLIFDRLVSLLHAEAMEVTSYIGMPEPDLSPKIAMECFLYTVLMRGEDYGIDWTTHAANYWVCDGIIQTQTTNNGNRSAWEIADALHRNMNLQIDWHPIWVVNIRDVIGLCCKQWECCDRWVSANRKNVHYQQHHKEKEGKHYDIAVAQVPPQVTSFFCSGAGAGPLVDNNNATTTLEAGIFDHSDRSMLLSVIHLSYCTFSFSRPPFLSCSNLRFLLLDHCKNKDMSSNHGGDEEHHEHNNHDSGACFRKLWVLDLSYTDWYWLLSKEMMDLMTELRELSVKGVKNWSISQLDHRHFGVKSNSYWLLNLSKLRVTAEPGVPSSVVAALFFPDLSSSSLKTIILDGCVEMEKLGHDAVPPSLESFSFTCGYADTKMKSFSFRACAKFETLLLRGLFRNLLELDLSGTAVKTLDLSAIQASRLRRLFLMGCEKLCAILWPQEGNNKLKLEVLLMDTTQTTIEDSDDDESVGLPPSSSSTTTTIEPCSGRRAPTNFHVYIFLRDARLLRSLLHVGVAKYLHVEISSKGAYASSRSTGVDGGCKGSSQGRGSCGEQVPVVSSLRRQKPTGSTCLYGDGDNIIPIPTTFEDAGVGGAPAITSMWPCPPIPFSFSCVHCYISIQEDELRTGLPQEETNNVAATTTLPDFVHDKARTLYLHDSLFVTCIPGHTSPSAIDLDWGNLRWCRLERCPNLQGTVFSGPRIGGFNVFVDLEAFWASQLPKARYIWDWSMSSFRPGFWSFNDLVFLHLENCPRLLHVLPLCSSNNRGCYSLETLEIICCGDLREVFPLLDPAESEQQQIIKPRSFPSLRRIHLHELSMLRRICGRMMFAPNLEIVRIRGCWGLKRLPAVVRRSPAVSVPEVDCEKEWWDSLEWDGENADHHPSRYKPTHSAYYKKTLHRASVLR</sequence>
<protein>
    <recommendedName>
        <fullName evidence="2">C2H2-type domain-containing protein</fullName>
    </recommendedName>
</protein>
<gene>
    <name evidence="3" type="ORF">NCGR_LOCUS59470</name>
</gene>
<evidence type="ECO:0000256" key="1">
    <source>
        <dbReference type="SAM" id="MobiDB-lite"/>
    </source>
</evidence>
<dbReference type="SUPFAM" id="SSF52058">
    <property type="entry name" value="L domain-like"/>
    <property type="match status" value="2"/>
</dbReference>
<accession>A0A811RZB0</accession>
<dbReference type="PROSITE" id="PS00028">
    <property type="entry name" value="ZINC_FINGER_C2H2_1"/>
    <property type="match status" value="1"/>
</dbReference>
<dbReference type="Proteomes" id="UP000604825">
    <property type="component" value="Unassembled WGS sequence"/>
</dbReference>
<dbReference type="Pfam" id="PF23247">
    <property type="entry name" value="LRR_RPS2"/>
    <property type="match status" value="1"/>
</dbReference>
<dbReference type="InterPro" id="IPR050905">
    <property type="entry name" value="Plant_NBS-LRR"/>
</dbReference>
<comment type="caution">
    <text evidence="3">The sequence shown here is derived from an EMBL/GenBank/DDBJ whole genome shotgun (WGS) entry which is preliminary data.</text>
</comment>
<dbReference type="PANTHER" id="PTHR33463:SF209">
    <property type="entry name" value="DISEASE RESISTANCE PROTEIN RPS2-LIKE"/>
    <property type="match status" value="1"/>
</dbReference>
<dbReference type="Gene3D" id="3.80.10.10">
    <property type="entry name" value="Ribonuclease Inhibitor"/>
    <property type="match status" value="2"/>
</dbReference>
<dbReference type="PANTHER" id="PTHR33463">
    <property type="entry name" value="NB-ARC DOMAIN-CONTAINING PROTEIN-RELATED"/>
    <property type="match status" value="1"/>
</dbReference>
<dbReference type="OrthoDB" id="695871at2759"/>
<dbReference type="AlphaFoldDB" id="A0A811RZB0"/>
<dbReference type="InterPro" id="IPR057135">
    <property type="entry name" value="At4g27190-like_LRR"/>
</dbReference>
<feature type="region of interest" description="Disordered" evidence="1">
    <location>
        <begin position="639"/>
        <end position="662"/>
    </location>
</feature>
<feature type="domain" description="C2H2-type" evidence="2">
    <location>
        <begin position="290"/>
        <end position="313"/>
    </location>
</feature>